<dbReference type="NCBIfam" id="TIGR03696">
    <property type="entry name" value="Rhs_assc_core"/>
    <property type="match status" value="1"/>
</dbReference>
<dbReference type="AlphaFoldDB" id="A0A545TVH4"/>
<evidence type="ECO:0000313" key="3">
    <source>
        <dbReference type="EMBL" id="TQV81216.1"/>
    </source>
</evidence>
<dbReference type="InterPro" id="IPR022385">
    <property type="entry name" value="Rhs_assc_core"/>
</dbReference>
<reference evidence="3 4" key="1">
    <citation type="submission" date="2019-06" db="EMBL/GenBank/DDBJ databases">
        <title>Whole genome sequence for Cellvibrionaceae sp. R142.</title>
        <authorList>
            <person name="Wang G."/>
        </authorList>
    </citation>
    <scope>NUCLEOTIDE SEQUENCE [LARGE SCALE GENOMIC DNA]</scope>
    <source>
        <strain evidence="3 4">R142</strain>
    </source>
</reference>
<evidence type="ECO:0000256" key="1">
    <source>
        <dbReference type="SAM" id="MobiDB-lite"/>
    </source>
</evidence>
<organism evidence="3 4">
    <name type="scientific">Exilibacterium tricleocarpae</name>
    <dbReference type="NCBI Taxonomy" id="2591008"/>
    <lineage>
        <taxon>Bacteria</taxon>
        <taxon>Pseudomonadati</taxon>
        <taxon>Pseudomonadota</taxon>
        <taxon>Gammaproteobacteria</taxon>
        <taxon>Cellvibrionales</taxon>
        <taxon>Cellvibrionaceae</taxon>
        <taxon>Exilibacterium</taxon>
    </lineage>
</organism>
<proteinExistence type="predicted"/>
<feature type="compositionally biased region" description="Pro residues" evidence="1">
    <location>
        <begin position="201"/>
        <end position="210"/>
    </location>
</feature>
<accession>A0A545TVH4</accession>
<feature type="compositionally biased region" description="Acidic residues" evidence="1">
    <location>
        <begin position="119"/>
        <end position="129"/>
    </location>
</feature>
<sequence length="273" mass="28967">MRVLAMALIVNIFGASQVTAGDKSANNLLVTDTDFSEARASQAMPVEPRKLISEHLDDSGPPLLNTRYYDPMPARFVSADPSDPLTPGVGLNRYTYAFNNPVYVRDPSGLSAEAHDPDGGDSDANEASDNDGGLGNADVTDDPDRGAQVPGESTAAADDKDEDEESRPDVPGEKPADEEKGGLLQDVIDAAKGILSDLIDAPPPPPPSKPDVPQSFIDKQGLKDAIRDQGTVLGEGLGEKVFPGDEGYEDLLDSAVEYIDGRPDLGGRPDRRR</sequence>
<dbReference type="OrthoDB" id="9815414at2"/>
<protein>
    <recommendedName>
        <fullName evidence="5">RHS repeat-associated core domain-containing protein</fullName>
    </recommendedName>
</protein>
<feature type="compositionally biased region" description="Basic and acidic residues" evidence="1">
    <location>
        <begin position="167"/>
        <end position="181"/>
    </location>
</feature>
<feature type="region of interest" description="Disordered" evidence="1">
    <location>
        <begin position="107"/>
        <end position="218"/>
    </location>
</feature>
<dbReference type="Gene3D" id="2.180.10.10">
    <property type="entry name" value="RHS repeat-associated core"/>
    <property type="match status" value="1"/>
</dbReference>
<dbReference type="Proteomes" id="UP000319732">
    <property type="component" value="Unassembled WGS sequence"/>
</dbReference>
<name>A0A545TVH4_9GAMM</name>
<comment type="caution">
    <text evidence="3">The sequence shown here is derived from an EMBL/GenBank/DDBJ whole genome shotgun (WGS) entry which is preliminary data.</text>
</comment>
<evidence type="ECO:0000256" key="2">
    <source>
        <dbReference type="SAM" id="SignalP"/>
    </source>
</evidence>
<feature type="signal peptide" evidence="2">
    <location>
        <begin position="1"/>
        <end position="20"/>
    </location>
</feature>
<gene>
    <name evidence="3" type="ORF">FKG94_08915</name>
</gene>
<dbReference type="RefSeq" id="WP_142903877.1">
    <property type="nucleotide sequence ID" value="NZ_ML660091.1"/>
</dbReference>
<keyword evidence="4" id="KW-1185">Reference proteome</keyword>
<evidence type="ECO:0000313" key="4">
    <source>
        <dbReference type="Proteomes" id="UP000319732"/>
    </source>
</evidence>
<feature type="chain" id="PRO_5021743130" description="RHS repeat-associated core domain-containing protein" evidence="2">
    <location>
        <begin position="21"/>
        <end position="273"/>
    </location>
</feature>
<dbReference type="EMBL" id="VHSG01000008">
    <property type="protein sequence ID" value="TQV81216.1"/>
    <property type="molecule type" value="Genomic_DNA"/>
</dbReference>
<evidence type="ECO:0008006" key="5">
    <source>
        <dbReference type="Google" id="ProtNLM"/>
    </source>
</evidence>
<keyword evidence="2" id="KW-0732">Signal</keyword>